<feature type="region of interest" description="Disordered" evidence="9">
    <location>
        <begin position="182"/>
        <end position="207"/>
    </location>
</feature>
<dbReference type="InterPro" id="IPR045864">
    <property type="entry name" value="aa-tRNA-synth_II/BPL/LPL"/>
</dbReference>
<dbReference type="PRINTS" id="PR01044">
    <property type="entry name" value="TRNASYNTHGA"/>
</dbReference>
<dbReference type="SUPFAM" id="SSF55681">
    <property type="entry name" value="Class II aaRS and biotin synthetases"/>
    <property type="match status" value="1"/>
</dbReference>
<comment type="similarity">
    <text evidence="1">Belongs to the class-II aminoacyl-tRNA synthetase family.</text>
</comment>
<evidence type="ECO:0000256" key="3">
    <source>
        <dbReference type="ARBA" id="ARBA00022598"/>
    </source>
</evidence>
<evidence type="ECO:0000313" key="11">
    <source>
        <dbReference type="Proteomes" id="UP000485058"/>
    </source>
</evidence>
<dbReference type="GO" id="GO:0004820">
    <property type="term" value="F:glycine-tRNA ligase activity"/>
    <property type="evidence" value="ECO:0007669"/>
    <property type="project" value="UniProtKB-EC"/>
</dbReference>
<evidence type="ECO:0000256" key="9">
    <source>
        <dbReference type="SAM" id="MobiDB-lite"/>
    </source>
</evidence>
<dbReference type="EC" id="6.1.1.14" evidence="2"/>
<dbReference type="PANTHER" id="PTHR30075">
    <property type="entry name" value="GLYCYL-TRNA SYNTHETASE"/>
    <property type="match status" value="1"/>
</dbReference>
<dbReference type="GO" id="GO:0005524">
    <property type="term" value="F:ATP binding"/>
    <property type="evidence" value="ECO:0007669"/>
    <property type="project" value="UniProtKB-KW"/>
</dbReference>
<dbReference type="Proteomes" id="UP000485058">
    <property type="component" value="Unassembled WGS sequence"/>
</dbReference>
<keyword evidence="7" id="KW-0030">Aminoacyl-tRNA synthetase</keyword>
<keyword evidence="5" id="KW-0067">ATP-binding</keyword>
<dbReference type="InterPro" id="IPR002310">
    <property type="entry name" value="Gly-tRNA_ligase_asu"/>
</dbReference>
<evidence type="ECO:0000256" key="2">
    <source>
        <dbReference type="ARBA" id="ARBA00012829"/>
    </source>
</evidence>
<organism evidence="10 11">
    <name type="scientific">Haematococcus lacustris</name>
    <name type="common">Green alga</name>
    <name type="synonym">Haematococcus pluvialis</name>
    <dbReference type="NCBI Taxonomy" id="44745"/>
    <lineage>
        <taxon>Eukaryota</taxon>
        <taxon>Viridiplantae</taxon>
        <taxon>Chlorophyta</taxon>
        <taxon>core chlorophytes</taxon>
        <taxon>Chlorophyceae</taxon>
        <taxon>CS clade</taxon>
        <taxon>Chlamydomonadales</taxon>
        <taxon>Haematococcaceae</taxon>
        <taxon>Haematococcus</taxon>
    </lineage>
</organism>
<evidence type="ECO:0000256" key="4">
    <source>
        <dbReference type="ARBA" id="ARBA00022741"/>
    </source>
</evidence>
<dbReference type="PROSITE" id="PS50861">
    <property type="entry name" value="AA_TRNA_LIGASE_II_GLYAB"/>
    <property type="match status" value="1"/>
</dbReference>
<keyword evidence="6" id="KW-0648">Protein biosynthesis</keyword>
<evidence type="ECO:0000313" key="10">
    <source>
        <dbReference type="EMBL" id="GFH31273.1"/>
    </source>
</evidence>
<dbReference type="Pfam" id="PF02092">
    <property type="entry name" value="tRNA_synt_2f"/>
    <property type="match status" value="1"/>
</dbReference>
<feature type="non-terminal residue" evidence="10">
    <location>
        <position position="1"/>
    </location>
</feature>
<feature type="non-terminal residue" evidence="10">
    <location>
        <position position="436"/>
    </location>
</feature>
<sequence>MTCALWRTTGRAQCWAPGAWAGRCGWTAWRSPSSPTSSRRAGGATLEHPAVEITYGMERIMMSLQGVTNFKDIRYNETLTYGELFLQNEYEMSVYNMDEADVADQRARFELFEREARRLVARRLPVPAYDHLLKLSHTFNILDARGAVGVTERANCFAVMRNLARDITGLWLSRREELGHPLGLVAPPAPPNPTPAPPSGTSRAEVSSEAAQHSFVLEIGTEELPPEEVQSCVQQLRQRVGPLLQQLRLQHGTIRCEATPRRLAVLVADLATAQTSAESQVRGPPWKQAFTASGQPSPALLGFCKKNGVDPAEVTKAADNKGVEYVYACVKEVGRPAAQVLAEALPGLLLDKLALKKSMRWRGPATFSRPVRWLLALHGPSVVPLCWAGLAGGAATRVHTAEAYLPSLAAADITLSCEERQQQIWDAVSSAARQAG</sequence>
<feature type="compositionally biased region" description="Pro residues" evidence="9">
    <location>
        <begin position="187"/>
        <end position="198"/>
    </location>
</feature>
<keyword evidence="11" id="KW-1185">Reference proteome</keyword>
<dbReference type="InterPro" id="IPR015944">
    <property type="entry name" value="Gly-tRNA-synth_bsu"/>
</dbReference>
<dbReference type="EMBL" id="BLLF01005497">
    <property type="protein sequence ID" value="GFH31273.1"/>
    <property type="molecule type" value="Genomic_DNA"/>
</dbReference>
<dbReference type="InterPro" id="IPR006194">
    <property type="entry name" value="Gly-tRNA-synth_heterodimer"/>
</dbReference>
<protein>
    <recommendedName>
        <fullName evidence="2">glycine--tRNA ligase</fullName>
        <ecNumber evidence="2">6.1.1.14</ecNumber>
    </recommendedName>
</protein>
<gene>
    <name evidence="10" type="ORF">HaLaN_30280</name>
</gene>
<dbReference type="GO" id="GO:0005739">
    <property type="term" value="C:mitochondrion"/>
    <property type="evidence" value="ECO:0007669"/>
    <property type="project" value="TreeGrafter"/>
</dbReference>
<dbReference type="GO" id="GO:0006426">
    <property type="term" value="P:glycyl-tRNA aminoacylation"/>
    <property type="evidence" value="ECO:0007669"/>
    <property type="project" value="InterPro"/>
</dbReference>
<dbReference type="Gene3D" id="3.30.930.10">
    <property type="entry name" value="Bira Bifunctional Protein, Domain 2"/>
    <property type="match status" value="1"/>
</dbReference>
<dbReference type="Gene3D" id="1.20.58.180">
    <property type="entry name" value="Class II aaRS and biotin synthetases, domain 2"/>
    <property type="match status" value="1"/>
</dbReference>
<evidence type="ECO:0000256" key="8">
    <source>
        <dbReference type="ARBA" id="ARBA00047937"/>
    </source>
</evidence>
<evidence type="ECO:0000256" key="6">
    <source>
        <dbReference type="ARBA" id="ARBA00022917"/>
    </source>
</evidence>
<evidence type="ECO:0000256" key="7">
    <source>
        <dbReference type="ARBA" id="ARBA00023146"/>
    </source>
</evidence>
<keyword evidence="4" id="KW-0547">Nucleotide-binding</keyword>
<evidence type="ECO:0000256" key="1">
    <source>
        <dbReference type="ARBA" id="ARBA00008226"/>
    </source>
</evidence>
<proteinExistence type="inferred from homology"/>
<evidence type="ECO:0000256" key="5">
    <source>
        <dbReference type="ARBA" id="ARBA00022840"/>
    </source>
</evidence>
<dbReference type="Pfam" id="PF02091">
    <property type="entry name" value="tRNA-synt_2e"/>
    <property type="match status" value="1"/>
</dbReference>
<dbReference type="GO" id="GO:0009570">
    <property type="term" value="C:chloroplast stroma"/>
    <property type="evidence" value="ECO:0007669"/>
    <property type="project" value="TreeGrafter"/>
</dbReference>
<name>A0A6A0AG73_HAELA</name>
<reference evidence="10 11" key="1">
    <citation type="submission" date="2020-02" db="EMBL/GenBank/DDBJ databases">
        <title>Draft genome sequence of Haematococcus lacustris strain NIES-144.</title>
        <authorList>
            <person name="Morimoto D."/>
            <person name="Nakagawa S."/>
            <person name="Yoshida T."/>
            <person name="Sawayama S."/>
        </authorList>
    </citation>
    <scope>NUCLEOTIDE SEQUENCE [LARGE SCALE GENOMIC DNA]</scope>
    <source>
        <strain evidence="10 11">NIES-144</strain>
    </source>
</reference>
<comment type="caution">
    <text evidence="10">The sequence shown here is derived from an EMBL/GenBank/DDBJ whole genome shotgun (WGS) entry which is preliminary data.</text>
</comment>
<accession>A0A6A0AG73</accession>
<keyword evidence="3" id="KW-0436">Ligase</keyword>
<dbReference type="PANTHER" id="PTHR30075:SF2">
    <property type="entry name" value="GLYCINE--TRNA LIGASE, CHLOROPLASTIC_MITOCHONDRIAL 2"/>
    <property type="match status" value="1"/>
</dbReference>
<dbReference type="AlphaFoldDB" id="A0A6A0AG73"/>
<comment type="catalytic activity">
    <reaction evidence="8">
        <text>tRNA(Gly) + glycine + ATP = glycyl-tRNA(Gly) + AMP + diphosphate</text>
        <dbReference type="Rhea" id="RHEA:16013"/>
        <dbReference type="Rhea" id="RHEA-COMP:9664"/>
        <dbReference type="Rhea" id="RHEA-COMP:9683"/>
        <dbReference type="ChEBI" id="CHEBI:30616"/>
        <dbReference type="ChEBI" id="CHEBI:33019"/>
        <dbReference type="ChEBI" id="CHEBI:57305"/>
        <dbReference type="ChEBI" id="CHEBI:78442"/>
        <dbReference type="ChEBI" id="CHEBI:78522"/>
        <dbReference type="ChEBI" id="CHEBI:456215"/>
        <dbReference type="EC" id="6.1.1.14"/>
    </reaction>
</comment>